<comment type="caution">
    <text evidence="1">The sequence shown here is derived from an EMBL/GenBank/DDBJ whole genome shotgun (WGS) entry which is preliminary data.</text>
</comment>
<sequence>TFARARRLEHDGSTVPCALSNEEDSYVTSVSGSSDDSSVVSYSVETLSSNEEHNWEFEADMVNLLSFA</sequence>
<evidence type="ECO:0000313" key="1">
    <source>
        <dbReference type="EMBL" id="GFD02509.1"/>
    </source>
</evidence>
<dbReference type="EMBL" id="BKCJ011198518">
    <property type="protein sequence ID" value="GFD02509.1"/>
    <property type="molecule type" value="Genomic_DNA"/>
</dbReference>
<dbReference type="AlphaFoldDB" id="A0A699SZM6"/>
<feature type="non-terminal residue" evidence="1">
    <location>
        <position position="1"/>
    </location>
</feature>
<gene>
    <name evidence="1" type="ORF">Tci_874478</name>
</gene>
<reference evidence="1" key="1">
    <citation type="journal article" date="2019" name="Sci. Rep.">
        <title>Draft genome of Tanacetum cinerariifolium, the natural source of mosquito coil.</title>
        <authorList>
            <person name="Yamashiro T."/>
            <person name="Shiraishi A."/>
            <person name="Satake H."/>
            <person name="Nakayama K."/>
        </authorList>
    </citation>
    <scope>NUCLEOTIDE SEQUENCE</scope>
</reference>
<protein>
    <submittedName>
        <fullName evidence="1">Uncharacterized protein</fullName>
    </submittedName>
</protein>
<organism evidence="1">
    <name type="scientific">Tanacetum cinerariifolium</name>
    <name type="common">Dalmatian daisy</name>
    <name type="synonym">Chrysanthemum cinerariifolium</name>
    <dbReference type="NCBI Taxonomy" id="118510"/>
    <lineage>
        <taxon>Eukaryota</taxon>
        <taxon>Viridiplantae</taxon>
        <taxon>Streptophyta</taxon>
        <taxon>Embryophyta</taxon>
        <taxon>Tracheophyta</taxon>
        <taxon>Spermatophyta</taxon>
        <taxon>Magnoliopsida</taxon>
        <taxon>eudicotyledons</taxon>
        <taxon>Gunneridae</taxon>
        <taxon>Pentapetalae</taxon>
        <taxon>asterids</taxon>
        <taxon>campanulids</taxon>
        <taxon>Asterales</taxon>
        <taxon>Asteraceae</taxon>
        <taxon>Asteroideae</taxon>
        <taxon>Anthemideae</taxon>
        <taxon>Anthemidinae</taxon>
        <taxon>Tanacetum</taxon>
    </lineage>
</organism>
<accession>A0A699SZM6</accession>
<proteinExistence type="predicted"/>
<name>A0A699SZM6_TANCI</name>